<dbReference type="Proteomes" id="UP000472268">
    <property type="component" value="Chromosome 10"/>
</dbReference>
<dbReference type="GO" id="GO:0015031">
    <property type="term" value="P:protein transport"/>
    <property type="evidence" value="ECO:0007669"/>
    <property type="project" value="UniProtKB-KW"/>
</dbReference>
<proteinExistence type="inferred from homology"/>
<evidence type="ECO:0000259" key="6">
    <source>
        <dbReference type="Pfam" id="PF01217"/>
    </source>
</evidence>
<reference evidence="7" key="3">
    <citation type="submission" date="2025-09" db="UniProtKB">
        <authorList>
            <consortium name="Ensembl"/>
        </authorList>
    </citation>
    <scope>IDENTIFICATION</scope>
</reference>
<evidence type="ECO:0000313" key="8">
    <source>
        <dbReference type="Proteomes" id="UP000472268"/>
    </source>
</evidence>
<organism evidence="7 8">
    <name type="scientific">Suricata suricatta</name>
    <name type="common">Meerkat</name>
    <dbReference type="NCBI Taxonomy" id="37032"/>
    <lineage>
        <taxon>Eukaryota</taxon>
        <taxon>Metazoa</taxon>
        <taxon>Chordata</taxon>
        <taxon>Craniata</taxon>
        <taxon>Vertebrata</taxon>
        <taxon>Euteleostomi</taxon>
        <taxon>Mammalia</taxon>
        <taxon>Eutheria</taxon>
        <taxon>Laurasiatheria</taxon>
        <taxon>Carnivora</taxon>
        <taxon>Feliformia</taxon>
        <taxon>Herpestidae</taxon>
        <taxon>Suricata</taxon>
    </lineage>
</organism>
<dbReference type="InterPro" id="IPR022775">
    <property type="entry name" value="AP_mu_sigma_su"/>
</dbReference>
<dbReference type="AlphaFoldDB" id="A0A673T4E5"/>
<dbReference type="InterPro" id="IPR011012">
    <property type="entry name" value="Longin-like_dom_sf"/>
</dbReference>
<feature type="domain" description="AP complex mu/sigma subunit" evidence="6">
    <location>
        <begin position="1"/>
        <end position="62"/>
    </location>
</feature>
<protein>
    <recommendedName>
        <fullName evidence="6">AP complex mu/sigma subunit domain-containing protein</fullName>
    </recommendedName>
</protein>
<dbReference type="GO" id="GO:0012505">
    <property type="term" value="C:endomembrane system"/>
    <property type="evidence" value="ECO:0007669"/>
    <property type="project" value="UniProtKB-SubCell"/>
</dbReference>
<sequence length="70" mass="8389">MIHFILPFSRQGKLQLQKWYTTLPDKEREKTTREIVQIVPSRGQRTSSVVDWEKLKLVYKTNGQILWKCL</sequence>
<keyword evidence="8" id="KW-1185">Reference proteome</keyword>
<dbReference type="OMA" id="QKESIWE"/>
<dbReference type="PANTHER" id="PTHR11753">
    <property type="entry name" value="ADAPTOR COMPLEXES SMALL SUBUNIT FAMILY"/>
    <property type="match status" value="1"/>
</dbReference>
<keyword evidence="4" id="KW-0653">Protein transport</keyword>
<comment type="similarity">
    <text evidence="2">Belongs to the adaptor complexes small subunit family.</text>
</comment>
<name>A0A673T4E5_SURSU</name>
<evidence type="ECO:0000256" key="1">
    <source>
        <dbReference type="ARBA" id="ARBA00004184"/>
    </source>
</evidence>
<dbReference type="SUPFAM" id="SSF64356">
    <property type="entry name" value="SNARE-like"/>
    <property type="match status" value="1"/>
</dbReference>
<dbReference type="Gene3D" id="3.30.450.60">
    <property type="match status" value="1"/>
</dbReference>
<dbReference type="InterPro" id="IPR016635">
    <property type="entry name" value="AP_complex_ssu"/>
</dbReference>
<evidence type="ECO:0000256" key="3">
    <source>
        <dbReference type="ARBA" id="ARBA00022448"/>
    </source>
</evidence>
<comment type="subcellular location">
    <subcellularLocation>
        <location evidence="1">Endomembrane system</location>
        <topology evidence="1">Peripheral membrane protein</topology>
    </subcellularLocation>
</comment>
<evidence type="ECO:0000256" key="2">
    <source>
        <dbReference type="ARBA" id="ARBA00006972"/>
    </source>
</evidence>
<evidence type="ECO:0000256" key="4">
    <source>
        <dbReference type="ARBA" id="ARBA00022927"/>
    </source>
</evidence>
<keyword evidence="5" id="KW-0472">Membrane</keyword>
<reference evidence="7 8" key="1">
    <citation type="submission" date="2019-05" db="EMBL/GenBank/DDBJ databases">
        <title>A Chromosome-scale Meerkat (S. suricatta) Genome Assembly.</title>
        <authorList>
            <person name="Dudchenko O."/>
            <person name="Lieberman Aiden E."/>
            <person name="Tung J."/>
            <person name="Barreiro L.B."/>
            <person name="Clutton-Brock T.H."/>
        </authorList>
    </citation>
    <scope>NUCLEOTIDE SEQUENCE [LARGE SCALE GENOMIC DNA]</scope>
</reference>
<accession>A0A673T4E5</accession>
<dbReference type="Ensembl" id="ENSSSUT00005007783.1">
    <property type="protein sequence ID" value="ENSSSUP00005006748.1"/>
    <property type="gene ID" value="ENSSSUG00005004377.1"/>
</dbReference>
<dbReference type="Pfam" id="PF01217">
    <property type="entry name" value="Clat_adaptor_s"/>
    <property type="match status" value="1"/>
</dbReference>
<evidence type="ECO:0000313" key="7">
    <source>
        <dbReference type="Ensembl" id="ENSSSUP00005006748.1"/>
    </source>
</evidence>
<reference evidence="7" key="2">
    <citation type="submission" date="2025-08" db="UniProtKB">
        <authorList>
            <consortium name="Ensembl"/>
        </authorList>
    </citation>
    <scope>IDENTIFICATION</scope>
</reference>
<evidence type="ECO:0000256" key="5">
    <source>
        <dbReference type="ARBA" id="ARBA00023136"/>
    </source>
</evidence>
<keyword evidence="3" id="KW-0813">Transport</keyword>